<protein>
    <recommendedName>
        <fullName evidence="13">Alpha-2-macroglobulin</fullName>
    </recommendedName>
</protein>
<dbReference type="Pfam" id="PF17791">
    <property type="entry name" value="MG3"/>
    <property type="match status" value="1"/>
</dbReference>
<dbReference type="InterPro" id="IPR040839">
    <property type="entry name" value="MG4"/>
</dbReference>
<dbReference type="SMART" id="SM01419">
    <property type="entry name" value="Thiol-ester_cl"/>
    <property type="match status" value="1"/>
</dbReference>
<dbReference type="Gene3D" id="2.60.120.1540">
    <property type="match status" value="1"/>
</dbReference>
<reference evidence="11" key="1">
    <citation type="submission" date="2023-07" db="EMBL/GenBank/DDBJ databases">
        <authorList>
            <person name="Stuckert A."/>
        </authorList>
    </citation>
    <scope>NUCLEOTIDE SEQUENCE</scope>
</reference>
<dbReference type="SMART" id="SM01361">
    <property type="entry name" value="A2M_recep"/>
    <property type="match status" value="1"/>
</dbReference>
<dbReference type="Pfam" id="PF00207">
    <property type="entry name" value="A2M"/>
    <property type="match status" value="1"/>
</dbReference>
<proteinExistence type="inferred from homology"/>
<dbReference type="Gene3D" id="2.20.130.20">
    <property type="match status" value="1"/>
</dbReference>
<dbReference type="Pfam" id="PF17789">
    <property type="entry name" value="MG4"/>
    <property type="match status" value="1"/>
</dbReference>
<dbReference type="Gene3D" id="2.60.40.1940">
    <property type="match status" value="1"/>
</dbReference>
<dbReference type="Pfam" id="PF07678">
    <property type="entry name" value="TED_complement"/>
    <property type="match status" value="1"/>
</dbReference>
<feature type="domain" description="Alpha-macroglobulin receptor-binding" evidence="10">
    <location>
        <begin position="1360"/>
        <end position="1445"/>
    </location>
</feature>
<dbReference type="InterPro" id="IPR013783">
    <property type="entry name" value="Ig-like_fold"/>
</dbReference>
<feature type="domain" description="Alpha-2-macroglobulin bait region" evidence="8">
    <location>
        <begin position="455"/>
        <end position="602"/>
    </location>
</feature>
<keyword evidence="3" id="KW-0964">Secreted</keyword>
<dbReference type="Pfam" id="PF07703">
    <property type="entry name" value="A2M_BRD"/>
    <property type="match status" value="1"/>
</dbReference>
<dbReference type="InterPro" id="IPR002890">
    <property type="entry name" value="MG2"/>
</dbReference>
<evidence type="ECO:0008006" key="13">
    <source>
        <dbReference type="Google" id="ProtNLM"/>
    </source>
</evidence>
<evidence type="ECO:0000313" key="11">
    <source>
        <dbReference type="EMBL" id="CAJ0935159.1"/>
    </source>
</evidence>
<organism evidence="11 12">
    <name type="scientific">Ranitomeya imitator</name>
    <name type="common">mimic poison frog</name>
    <dbReference type="NCBI Taxonomy" id="111125"/>
    <lineage>
        <taxon>Eukaryota</taxon>
        <taxon>Metazoa</taxon>
        <taxon>Chordata</taxon>
        <taxon>Craniata</taxon>
        <taxon>Vertebrata</taxon>
        <taxon>Euteleostomi</taxon>
        <taxon>Amphibia</taxon>
        <taxon>Batrachia</taxon>
        <taxon>Anura</taxon>
        <taxon>Neobatrachia</taxon>
        <taxon>Hyloidea</taxon>
        <taxon>Dendrobatidae</taxon>
        <taxon>Dendrobatinae</taxon>
        <taxon>Ranitomeya</taxon>
    </lineage>
</organism>
<dbReference type="Proteomes" id="UP001176940">
    <property type="component" value="Unassembled WGS sequence"/>
</dbReference>
<keyword evidence="12" id="KW-1185">Reference proteome</keyword>
<dbReference type="InterPro" id="IPR011626">
    <property type="entry name" value="Alpha-macroglobulin_TED"/>
</dbReference>
<evidence type="ECO:0000259" key="8">
    <source>
        <dbReference type="SMART" id="SM01359"/>
    </source>
</evidence>
<evidence type="ECO:0000259" key="9">
    <source>
        <dbReference type="SMART" id="SM01360"/>
    </source>
</evidence>
<evidence type="ECO:0000256" key="1">
    <source>
        <dbReference type="ARBA" id="ARBA00004613"/>
    </source>
</evidence>
<dbReference type="InterPro" id="IPR047565">
    <property type="entry name" value="Alpha-macroglob_thiol-ester_cl"/>
</dbReference>
<dbReference type="InterPro" id="IPR014756">
    <property type="entry name" value="Ig_E-set"/>
</dbReference>
<comment type="similarity">
    <text evidence="2">Belongs to the protease inhibitor I39 (alpha-2-macroglobulin) family.</text>
</comment>
<dbReference type="EMBL" id="CAUEEQ010011104">
    <property type="protein sequence ID" value="CAJ0935159.1"/>
    <property type="molecule type" value="Genomic_DNA"/>
</dbReference>
<dbReference type="InterPro" id="IPR008930">
    <property type="entry name" value="Terpenoid_cyclase/PrenylTrfase"/>
</dbReference>
<dbReference type="SMART" id="SM01359">
    <property type="entry name" value="A2M_N_2"/>
    <property type="match status" value="1"/>
</dbReference>
<comment type="caution">
    <text evidence="11">The sequence shown here is derived from an EMBL/GenBank/DDBJ whole genome shotgun (WGS) entry which is preliminary data.</text>
</comment>
<comment type="subcellular location">
    <subcellularLocation>
        <location evidence="1">Secreted</location>
    </subcellularLocation>
</comment>
<dbReference type="InterPro" id="IPR009048">
    <property type="entry name" value="A-macroglobulin_rcpt-bd"/>
</dbReference>
<evidence type="ECO:0000256" key="6">
    <source>
        <dbReference type="ARBA" id="ARBA00023157"/>
    </source>
</evidence>
<dbReference type="PROSITE" id="PS00477">
    <property type="entry name" value="ALPHA_2_MACROGLOBULIN"/>
    <property type="match status" value="1"/>
</dbReference>
<keyword evidence="4" id="KW-0646">Protease inhibitor</keyword>
<evidence type="ECO:0000256" key="5">
    <source>
        <dbReference type="ARBA" id="ARBA00022900"/>
    </source>
</evidence>
<feature type="chain" id="PRO_5046726560" description="Alpha-2-macroglobulin" evidence="7">
    <location>
        <begin position="22"/>
        <end position="1475"/>
    </location>
</feature>
<evidence type="ECO:0000256" key="7">
    <source>
        <dbReference type="SAM" id="SignalP"/>
    </source>
</evidence>
<dbReference type="InterPro" id="IPR036595">
    <property type="entry name" value="A-macroglobulin_rcpt-bd_sf"/>
</dbReference>
<dbReference type="PANTHER" id="PTHR11412:SF179">
    <property type="entry name" value="ALPHA-2-MACROGLOBULIN"/>
    <property type="match status" value="1"/>
</dbReference>
<dbReference type="InterPro" id="IPR041555">
    <property type="entry name" value="MG3"/>
</dbReference>
<dbReference type="PANTHER" id="PTHR11412">
    <property type="entry name" value="MACROGLOBULIN / COMPLEMENT"/>
    <property type="match status" value="1"/>
</dbReference>
<dbReference type="Pfam" id="PF01835">
    <property type="entry name" value="MG2"/>
    <property type="match status" value="1"/>
</dbReference>
<evidence type="ECO:0000313" key="12">
    <source>
        <dbReference type="Proteomes" id="UP001176940"/>
    </source>
</evidence>
<dbReference type="Gene3D" id="1.50.10.20">
    <property type="match status" value="1"/>
</dbReference>
<dbReference type="InterPro" id="IPR011625">
    <property type="entry name" value="A2M_N_BRD"/>
</dbReference>
<dbReference type="SUPFAM" id="SSF49410">
    <property type="entry name" value="Alpha-macroglobulin receptor domain"/>
    <property type="match status" value="1"/>
</dbReference>
<evidence type="ECO:0000256" key="4">
    <source>
        <dbReference type="ARBA" id="ARBA00022690"/>
    </source>
</evidence>
<sequence>MHLAGISLSLALLCLIAGGRAEPQCAFSIPALLKSGESVKGCLEVKRHSEPVMVDITLEVNGVNHTILSQQFPVGDVFTCPEFQVPVIPKPAPVFLTINAVATDYNYAARRAVVVAPTGTVTLIQLEKSIYKPGETVNFIVISLNNRLQLAEDYYPNIYVTDPSGNRLYQWTQQSTENTTLALSLILPEDPEFGNYVINIERKSRNTVTKSFLVEEYVLPNIKVEISAPRSITILDKTMPYKVDAKYTYGQGVPGKVTIRVCRAPLNYYTGNACNRNPDGLCVSITGELNSNGTFSGELDLTTFQLDRSGYNMALGMETVVTEEGSGIQTKETKAISITNQMGSVRFVPQNMERFFKLGLPFYVEAVAVDGAGNPLSDQVIELQVNGITVKNLTTDANGKVQDYIDTSKLDQSVVNIQVIYKNSEQCYDANYIVPTYSNDYYSITRFYSRSGSFVQIEGPKEELQCEQTYDFSVRYIFDQSALEVGETSTNFSYMVMSRANIVDSGRVLVDLTSSLQGEFNITLHVNPDHVPAIDVIVYNILKEEVVLHKINLKTEKCFRTKASLEFSVERATPGSSIDLNVFSEQRSMCHVRIYDSSLLLLGQDQYIHLLQYNSLSGYYYEGYSVAPPEEPCIDSNKQIKVNGLYYSPVGFPNEGDTTQQLYDIGLFILTNTTLKKPTLCGQPSIFARPTFLDGGFMISNSFANMAAESFAEPPADRGATTEIQSLRTSFPEIWFFNKVEISENGTGYLPLVVPGTITEWKADMVCFDWSNGFGMSKDPANFTSFQEFFVSDFLPYSFVRGETLIVKVVISNYLNKCAKVRATLQPSSDYTVEALDADSEKCVCSGQRASYSFSLKAISVGTVSVTITGETVHLGKTTTCEGSADQDGVSYKDTIVRSIIIEPEGIEQEVTKSSLVCLNDTTEVIPISISPPENSVSDSVSAKVTVIGDILGRAIVNPESLINDPTGCGEQNLATLSPIALVLDYLELTGRLTEEARSKGIQYIGNGYRRQLRYRNPDGSFSAFPHGQPSSWLTLKVLETMLRIKKYYPVEDRILQGALVYLENLRDKTTGGFKPQGTLFNNGLRGGAEDNVSFTAAVAAFLLQTEYSATPTLLREAMTYLVTASQKEQSVYNKALLLYVFRVAGNEERSKALLNQLKEVQIEDEGTIHWERPSKPNKPTSYMFPARAASADIEISALVLLALTTGKPPLADLDYISQVANWFPRQQNAQGSYSTTSDTVAVLQALCSYGALVHQKYFNNTVEVKHGDEVVKEFTLNYDNQLLLQTQDLPDIPGEYSWNINGKGCVLLQTTVKFNIPVDEQDSAFHLSVYTPPESCVDGVAYTFPVHLNLSYNGVRNQSNMVLISLSLPSGYKPEYQSLTQLRTIVSKVEEINNRVIIYVDSASREIMSMKLVLEMTARVQNYQPKSVLVWDYYEKEENGIAFVQHPCYINSVKFLEIQYKTLEMYLISCNEIT</sequence>
<keyword evidence="7" id="KW-0732">Signal</keyword>
<evidence type="ECO:0000256" key="3">
    <source>
        <dbReference type="ARBA" id="ARBA00022525"/>
    </source>
</evidence>
<feature type="domain" description="Alpha-2-macroglobulin" evidence="9">
    <location>
        <begin position="734"/>
        <end position="825"/>
    </location>
</feature>
<keyword evidence="5" id="KW-0722">Serine protease inhibitor</keyword>
<dbReference type="Gene3D" id="2.60.40.690">
    <property type="entry name" value="Alpha-macroglobulin, receptor-binding domain"/>
    <property type="match status" value="1"/>
</dbReference>
<dbReference type="SMART" id="SM01360">
    <property type="entry name" value="A2M"/>
    <property type="match status" value="1"/>
</dbReference>
<keyword evidence="6" id="KW-1015">Disulfide bond</keyword>
<evidence type="ECO:0000259" key="10">
    <source>
        <dbReference type="SMART" id="SM01361"/>
    </source>
</evidence>
<dbReference type="InterPro" id="IPR019742">
    <property type="entry name" value="MacrogloblnA2_CS"/>
</dbReference>
<name>A0ABN9L7I7_9NEOB</name>
<dbReference type="SUPFAM" id="SSF48239">
    <property type="entry name" value="Terpenoid cyclases/Protein prenyltransferases"/>
    <property type="match status" value="1"/>
</dbReference>
<accession>A0ABN9L7I7</accession>
<dbReference type="InterPro" id="IPR050473">
    <property type="entry name" value="A2M/Complement_sys"/>
</dbReference>
<evidence type="ECO:0000256" key="2">
    <source>
        <dbReference type="ARBA" id="ARBA00010952"/>
    </source>
</evidence>
<dbReference type="Gene3D" id="2.60.40.1930">
    <property type="match status" value="2"/>
</dbReference>
<dbReference type="Pfam" id="PF07677">
    <property type="entry name" value="A2M_recep"/>
    <property type="match status" value="1"/>
</dbReference>
<gene>
    <name evidence="11" type="ORF">RIMI_LOCUS6244880</name>
</gene>
<feature type="signal peptide" evidence="7">
    <location>
        <begin position="1"/>
        <end position="21"/>
    </location>
</feature>
<dbReference type="Gene3D" id="2.60.40.10">
    <property type="entry name" value="Immunoglobulins"/>
    <property type="match status" value="1"/>
</dbReference>
<dbReference type="InterPro" id="IPR001599">
    <property type="entry name" value="Macroglobln_a2"/>
</dbReference>
<dbReference type="SUPFAM" id="SSF81296">
    <property type="entry name" value="E set domains"/>
    <property type="match status" value="1"/>
</dbReference>